<name>A0ABZ3IVY6_9FIRM</name>
<keyword evidence="3" id="KW-1185">Reference proteome</keyword>
<sequence length="74" mass="8483">MTCLVQSERGEYFMSNTKKLYDLQEILDIIPMSRAGLYKACAEGKIPTVKVGRRVFIPSWYVDKILEEPQAKAN</sequence>
<organism evidence="2 3">
    <name type="scientific">Sporomusa silvacetica DSM 10669</name>
    <dbReference type="NCBI Taxonomy" id="1123289"/>
    <lineage>
        <taxon>Bacteria</taxon>
        <taxon>Bacillati</taxon>
        <taxon>Bacillota</taxon>
        <taxon>Negativicutes</taxon>
        <taxon>Selenomonadales</taxon>
        <taxon>Sporomusaceae</taxon>
        <taxon>Sporomusa</taxon>
    </lineage>
</organism>
<proteinExistence type="predicted"/>
<dbReference type="EMBL" id="CP155573">
    <property type="protein sequence ID" value="XFO69603.1"/>
    <property type="molecule type" value="Genomic_DNA"/>
</dbReference>
<accession>A0ABZ3IVY6</accession>
<dbReference type="Pfam" id="PF12728">
    <property type="entry name" value="HTH_17"/>
    <property type="match status" value="1"/>
</dbReference>
<gene>
    <name evidence="2" type="ORF">SPSIL_058370</name>
</gene>
<dbReference type="Proteomes" id="UP000216752">
    <property type="component" value="Chromosome"/>
</dbReference>
<reference evidence="2" key="1">
    <citation type="submission" date="2024-05" db="EMBL/GenBank/DDBJ databases">
        <title>Isolation and characterization of Sporomusa carbonis sp. nov., a carboxydotrophic hydrogenogen in the genus of Sporomusa isolated from a charcoal burning pile.</title>
        <authorList>
            <person name="Boeer T."/>
            <person name="Rosenbaum F."/>
            <person name="Eysell L."/>
            <person name="Mueller V."/>
            <person name="Daniel R."/>
            <person name="Poehlein A."/>
        </authorList>
    </citation>
    <scope>NUCLEOTIDE SEQUENCE [LARGE SCALE GENOMIC DNA]</scope>
    <source>
        <strain evidence="2">DSM 10669</strain>
    </source>
</reference>
<evidence type="ECO:0000259" key="1">
    <source>
        <dbReference type="Pfam" id="PF12728"/>
    </source>
</evidence>
<evidence type="ECO:0000313" key="2">
    <source>
        <dbReference type="EMBL" id="XFO69603.1"/>
    </source>
</evidence>
<dbReference type="InterPro" id="IPR041657">
    <property type="entry name" value="HTH_17"/>
</dbReference>
<feature type="domain" description="Helix-turn-helix" evidence="1">
    <location>
        <begin position="20"/>
        <end position="68"/>
    </location>
</feature>
<protein>
    <recommendedName>
        <fullName evidence="1">Helix-turn-helix domain-containing protein</fullName>
    </recommendedName>
</protein>
<evidence type="ECO:0000313" key="3">
    <source>
        <dbReference type="Proteomes" id="UP000216752"/>
    </source>
</evidence>